<accession>A0AAW0MLH3</accession>
<dbReference type="PANTHER" id="PTHR46791:SF11">
    <property type="entry name" value="INTEGRASE CATALYTIC DOMAIN-CONTAINING PROTEIN"/>
    <property type="match status" value="1"/>
</dbReference>
<dbReference type="Pfam" id="PF24764">
    <property type="entry name" value="rva_4"/>
    <property type="match status" value="1"/>
</dbReference>
<protein>
    <recommendedName>
        <fullName evidence="1">Integrase core domain-containing protein</fullName>
    </recommendedName>
</protein>
<comment type="caution">
    <text evidence="2">The sequence shown here is derived from an EMBL/GenBank/DDBJ whole genome shotgun (WGS) entry which is preliminary data.</text>
</comment>
<dbReference type="EMBL" id="JBBPFD010000131">
    <property type="protein sequence ID" value="KAK7880188.1"/>
    <property type="molecule type" value="Genomic_DNA"/>
</dbReference>
<feature type="non-terminal residue" evidence="2">
    <location>
        <position position="1"/>
    </location>
</feature>
<keyword evidence="3" id="KW-1185">Reference proteome</keyword>
<organism evidence="2 3">
    <name type="scientific">Mugilogobius chulae</name>
    <name type="common">yellowstripe goby</name>
    <dbReference type="NCBI Taxonomy" id="88201"/>
    <lineage>
        <taxon>Eukaryota</taxon>
        <taxon>Metazoa</taxon>
        <taxon>Chordata</taxon>
        <taxon>Craniata</taxon>
        <taxon>Vertebrata</taxon>
        <taxon>Euteleostomi</taxon>
        <taxon>Actinopterygii</taxon>
        <taxon>Neopterygii</taxon>
        <taxon>Teleostei</taxon>
        <taxon>Neoteleostei</taxon>
        <taxon>Acanthomorphata</taxon>
        <taxon>Gobiaria</taxon>
        <taxon>Gobiiformes</taxon>
        <taxon>Gobioidei</taxon>
        <taxon>Gobiidae</taxon>
        <taxon>Gobionellinae</taxon>
        <taxon>Mugilogobius</taxon>
    </lineage>
</organism>
<evidence type="ECO:0000313" key="2">
    <source>
        <dbReference type="EMBL" id="KAK7880188.1"/>
    </source>
</evidence>
<dbReference type="SUPFAM" id="SSF53098">
    <property type="entry name" value="Ribonuclease H-like"/>
    <property type="match status" value="1"/>
</dbReference>
<reference evidence="3" key="1">
    <citation type="submission" date="2024-04" db="EMBL/GenBank/DDBJ databases">
        <title>Salinicola lusitanus LLJ914,a marine bacterium isolated from the Okinawa Trough.</title>
        <authorList>
            <person name="Li J."/>
        </authorList>
    </citation>
    <scope>NUCLEOTIDE SEQUENCE [LARGE SCALE GENOMIC DNA]</scope>
</reference>
<name>A0AAW0MLH3_9GOBI</name>
<gene>
    <name evidence="2" type="ORF">WMY93_033145</name>
</gene>
<feature type="domain" description="Integrase core" evidence="1">
    <location>
        <begin position="193"/>
        <end position="347"/>
    </location>
</feature>
<dbReference type="PANTHER" id="PTHR46791">
    <property type="entry name" value="EXPRESSED PROTEIN"/>
    <property type="match status" value="1"/>
</dbReference>
<dbReference type="AlphaFoldDB" id="A0AAW0MLH3"/>
<dbReference type="InterPro" id="IPR012337">
    <property type="entry name" value="RNaseH-like_sf"/>
</dbReference>
<sequence length="358" mass="40926">QYVLDRLYSRVSQALQREPLDPDYLEFVCTQEMVFLDIEVTDKLVELTRSLQTLREHKQSSCLSVQYEQNGPGRPRITISTDGLEQLLESGLPVTTISSLLGISRSTLFRRMADNNLSVSGMYSKCTDEELDDLVSRIKETMPHAGYRLVKGTLKAQGHRLQWSRVKASMHRIDSLGIVSRMTQLGCVVRRTYTVPCPKYLVHIDTNHKLIRYNVVIFGAIDGFSRKIFYLKAANNNRSDTNLGFFSEAVDKFGYPFRVRADQGGENVGVARLMFSVRGPDSGCFIAGKSVHNQRIERLWRDVWMAVTSVFYHIFHMMEEEGLIDLGNAIHFFCLHYVFSHVFKQVLMFSMKDGTITP</sequence>
<dbReference type="Proteomes" id="UP001460270">
    <property type="component" value="Unassembled WGS sequence"/>
</dbReference>
<evidence type="ECO:0000259" key="1">
    <source>
        <dbReference type="Pfam" id="PF24764"/>
    </source>
</evidence>
<evidence type="ECO:0000313" key="3">
    <source>
        <dbReference type="Proteomes" id="UP001460270"/>
    </source>
</evidence>
<proteinExistence type="predicted"/>
<dbReference type="InterPro" id="IPR058913">
    <property type="entry name" value="Integrase_dom_put"/>
</dbReference>